<evidence type="ECO:0000313" key="2">
    <source>
        <dbReference type="EMBL" id="ASG21558.1"/>
    </source>
</evidence>
<dbReference type="Proteomes" id="UP000197153">
    <property type="component" value="Chromosome 1"/>
</dbReference>
<keyword evidence="3" id="KW-1185">Reference proteome</keyword>
<evidence type="ECO:0000256" key="1">
    <source>
        <dbReference type="SAM" id="MobiDB-lite"/>
    </source>
</evidence>
<sequence>MRVTCVRDQSAQTPLSWAGPNPSAGLSPVNRLRWLEQVQDADLGGIVVAVAAALIRFHNSQTGLTCPSLDSIVRVAGFCERSVRKAITALVDGGFLRVTRRQARSSHYGLALKPAPDAGQVPAEAASDGLARLCRAAGGAGLTGTRCR</sequence>
<protein>
    <recommendedName>
        <fullName evidence="4">Helix-turn-helix domain-containing protein</fullName>
    </recommendedName>
</protein>
<reference evidence="2 3" key="1">
    <citation type="submission" date="2017-06" db="EMBL/GenBank/DDBJ databases">
        <title>Complete genome sequence of Nitrospirillum amazonense strain CBAmC, an endophytic nitrogen-fixing and plant growth-promoting bacterium, isolated from sugarcane.</title>
        <authorList>
            <person name="Schwab S."/>
            <person name="dos Santos Teixeira K.R."/>
            <person name="Simoes Araujo J.L."/>
            <person name="Soares Vidal M."/>
            <person name="Borges de Freitas H.R."/>
            <person name="Rivello Crivelaro A.L."/>
            <person name="Bueno de Camargo Nunes A."/>
            <person name="dos Santos C.M."/>
            <person name="Palmeira da Silva Rosa D."/>
            <person name="da Silva Padilha D."/>
            <person name="da Silva E."/>
            <person name="Araujo Terra L."/>
            <person name="Soares Mendes V."/>
            <person name="Farinelli L."/>
            <person name="Magalhaes Cruz L."/>
            <person name="Baldani J.I."/>
        </authorList>
    </citation>
    <scope>NUCLEOTIDE SEQUENCE [LARGE SCALE GENOMIC DNA]</scope>
    <source>
        <strain evidence="2 3">CBAmC</strain>
    </source>
</reference>
<evidence type="ECO:0000313" key="3">
    <source>
        <dbReference type="Proteomes" id="UP000197153"/>
    </source>
</evidence>
<dbReference type="AlphaFoldDB" id="A0A248JTX0"/>
<organism evidence="2 3">
    <name type="scientific">Nitrospirillum viridazoti CBAmc</name>
    <dbReference type="NCBI Taxonomy" id="1441467"/>
    <lineage>
        <taxon>Bacteria</taxon>
        <taxon>Pseudomonadati</taxon>
        <taxon>Pseudomonadota</taxon>
        <taxon>Alphaproteobacteria</taxon>
        <taxon>Rhodospirillales</taxon>
        <taxon>Azospirillaceae</taxon>
        <taxon>Nitrospirillum</taxon>
        <taxon>Nitrospirillum viridazoti</taxon>
    </lineage>
</organism>
<gene>
    <name evidence="2" type="ORF">Y958_12615</name>
</gene>
<dbReference type="Pfam" id="PF13730">
    <property type="entry name" value="HTH_36"/>
    <property type="match status" value="1"/>
</dbReference>
<evidence type="ECO:0008006" key="4">
    <source>
        <dbReference type="Google" id="ProtNLM"/>
    </source>
</evidence>
<proteinExistence type="predicted"/>
<dbReference type="EMBL" id="CP022110">
    <property type="protein sequence ID" value="ASG21558.1"/>
    <property type="molecule type" value="Genomic_DNA"/>
</dbReference>
<accession>A0A248JTX0</accession>
<dbReference type="RefSeq" id="WP_088872250.1">
    <property type="nucleotide sequence ID" value="NZ_CP022110.1"/>
</dbReference>
<feature type="region of interest" description="Disordered" evidence="1">
    <location>
        <begin position="1"/>
        <end position="22"/>
    </location>
</feature>
<dbReference type="KEGG" id="nao:Y958_12615"/>
<name>A0A248JTX0_9PROT</name>